<feature type="compositionally biased region" description="Basic and acidic residues" evidence="8">
    <location>
        <begin position="622"/>
        <end position="635"/>
    </location>
</feature>
<dbReference type="InterPro" id="IPR003995">
    <property type="entry name" value="RTX_toxin_determinant-A"/>
</dbReference>
<feature type="compositionally biased region" description="Basic and acidic residues" evidence="8">
    <location>
        <begin position="572"/>
        <end position="600"/>
    </location>
</feature>
<dbReference type="InterPro" id="IPR001343">
    <property type="entry name" value="Hemolysn_Ca-bd"/>
</dbReference>
<dbReference type="OrthoDB" id="9342475at2"/>
<dbReference type="Gene3D" id="2.150.10.10">
    <property type="entry name" value="Serralysin-like metalloprotease, C-terminal"/>
    <property type="match status" value="4"/>
</dbReference>
<evidence type="ECO:0000313" key="9">
    <source>
        <dbReference type="EMBL" id="TDE34259.1"/>
    </source>
</evidence>
<comment type="caution">
    <text evidence="9">The sequence shown here is derived from an EMBL/GenBank/DDBJ whole genome shotgun (WGS) entry which is preliminary data.</text>
</comment>
<evidence type="ECO:0000256" key="1">
    <source>
        <dbReference type="ARBA" id="ARBA00004370"/>
    </source>
</evidence>
<dbReference type="PANTHER" id="PTHR38340:SF1">
    <property type="entry name" value="S-LAYER PROTEIN"/>
    <property type="match status" value="1"/>
</dbReference>
<dbReference type="Pfam" id="PF00353">
    <property type="entry name" value="HemolysinCabind"/>
    <property type="match status" value="6"/>
</dbReference>
<dbReference type="AlphaFoldDB" id="A0A4R5EIG2"/>
<accession>A0A4R5EIG2</accession>
<feature type="region of interest" description="Disordered" evidence="8">
    <location>
        <begin position="521"/>
        <end position="600"/>
    </location>
</feature>
<evidence type="ECO:0000313" key="10">
    <source>
        <dbReference type="Proteomes" id="UP000294662"/>
    </source>
</evidence>
<dbReference type="InterPro" id="IPR015943">
    <property type="entry name" value="WD40/YVTN_repeat-like_dom_sf"/>
</dbReference>
<name>A0A4R5EIG2_9RHOB</name>
<evidence type="ECO:0000256" key="7">
    <source>
        <dbReference type="ARBA" id="ARBA00023136"/>
    </source>
</evidence>
<comment type="subcellular location">
    <subcellularLocation>
        <location evidence="1">Membrane</location>
    </subcellularLocation>
    <subcellularLocation>
        <location evidence="2">Secreted</location>
    </subcellularLocation>
</comment>
<reference evidence="9 10" key="1">
    <citation type="submission" date="2019-03" db="EMBL/GenBank/DDBJ databases">
        <authorList>
            <person name="Zhang S."/>
        </authorList>
    </citation>
    <scope>NUCLEOTIDE SEQUENCE [LARGE SCALE GENOMIC DNA]</scope>
    <source>
        <strain evidence="9 10">S4J41</strain>
    </source>
</reference>
<dbReference type="InterPro" id="IPR050557">
    <property type="entry name" value="RTX_toxin/Mannuronan_C5-epim"/>
</dbReference>
<gene>
    <name evidence="9" type="ORF">E1B25_20190</name>
</gene>
<dbReference type="PANTHER" id="PTHR38340">
    <property type="entry name" value="S-LAYER PROTEIN"/>
    <property type="match status" value="1"/>
</dbReference>
<dbReference type="GO" id="GO:0005509">
    <property type="term" value="F:calcium ion binding"/>
    <property type="evidence" value="ECO:0007669"/>
    <property type="project" value="InterPro"/>
</dbReference>
<keyword evidence="10" id="KW-1185">Reference proteome</keyword>
<dbReference type="PRINTS" id="PR00313">
    <property type="entry name" value="CABNDNGRPT"/>
</dbReference>
<keyword evidence="4" id="KW-0800">Toxin</keyword>
<dbReference type="SUPFAM" id="SSF50956">
    <property type="entry name" value="Thermostable phytase (3-phytase)"/>
    <property type="match status" value="1"/>
</dbReference>
<dbReference type="SUPFAM" id="SSF51120">
    <property type="entry name" value="beta-Roll"/>
    <property type="match status" value="3"/>
</dbReference>
<dbReference type="GO" id="GO:0005576">
    <property type="term" value="C:extracellular region"/>
    <property type="evidence" value="ECO:0007669"/>
    <property type="project" value="UniProtKB-SubCell"/>
</dbReference>
<dbReference type="PRINTS" id="PR01488">
    <property type="entry name" value="RTXTOXINA"/>
</dbReference>
<organism evidence="9 10">
    <name type="scientific">Antarcticimicrobium sediminis</name>
    <dbReference type="NCBI Taxonomy" id="2546227"/>
    <lineage>
        <taxon>Bacteria</taxon>
        <taxon>Pseudomonadati</taxon>
        <taxon>Pseudomonadota</taxon>
        <taxon>Alphaproteobacteria</taxon>
        <taxon>Rhodobacterales</taxon>
        <taxon>Paracoccaceae</taxon>
        <taxon>Antarcticimicrobium</taxon>
    </lineage>
</organism>
<protein>
    <recommendedName>
        <fullName evidence="11">Ca2+-binding protein, RTX toxin-related</fullName>
    </recommendedName>
</protein>
<evidence type="ECO:0000256" key="4">
    <source>
        <dbReference type="ARBA" id="ARBA00022656"/>
    </source>
</evidence>
<dbReference type="Gene3D" id="2.130.10.10">
    <property type="entry name" value="YVTN repeat-like/Quinoprotein amine dehydrogenase"/>
    <property type="match status" value="1"/>
</dbReference>
<evidence type="ECO:0000256" key="2">
    <source>
        <dbReference type="ARBA" id="ARBA00004613"/>
    </source>
</evidence>
<feature type="region of interest" description="Disordered" evidence="8">
    <location>
        <begin position="615"/>
        <end position="635"/>
    </location>
</feature>
<proteinExistence type="predicted"/>
<keyword evidence="5" id="KW-0677">Repeat</keyword>
<evidence type="ECO:0008006" key="11">
    <source>
        <dbReference type="Google" id="ProtNLM"/>
    </source>
</evidence>
<evidence type="ECO:0000256" key="3">
    <source>
        <dbReference type="ARBA" id="ARBA00022525"/>
    </source>
</evidence>
<keyword evidence="3" id="KW-0964">Secreted</keyword>
<evidence type="ECO:0000256" key="6">
    <source>
        <dbReference type="ARBA" id="ARBA00023026"/>
    </source>
</evidence>
<dbReference type="GO" id="GO:0016020">
    <property type="term" value="C:membrane"/>
    <property type="evidence" value="ECO:0007669"/>
    <property type="project" value="UniProtKB-SubCell"/>
</dbReference>
<sequence>MAGPQRRDAMVLQLTGRISTGDALLDTDLRHIHILEAETGPYLYAATGQNGGLSVYQIDESGQLASLADSQYFALSGMGLGRFDVVRADGATQLVLHGVGAGTLVGYAIEEDGRLSDAAPLDLPGSGGQTAAAVASYTLRDGHAALYMIDAVTGAIDAFLTDGKGGIIAEATLHGLAEHYQLDSEAVLALAETGSGGGGGGVLLAADGRSQGISSYTIDAETGALSRSATLGAADGLGLSRPTALETVSAHGSSWAVLAAAGSSSLSVMELSSDGALRLADHVIDTRATRFAGVSALEVVEADDHVFVLAGGADDGISLLSLLPDGRLVHLQSLANESGLGLENVTGIEAVRSGDQIQVFVTSGTTAGLTQFAIDLNRLGAIMNSADSDPDGSSGGAIAGTGAGDVILGEGEKPVISGEAGDDILVSGSGGAVLTGGAGADTFVLAPTGNTLRITDFERGIDRLDLSLFPMLRSMDQLAFEPTSSGTWVRFDDTEIKVISADDAPLTPADLWPGGFDTPDRISMPTTPPEPAGSAGADVLTGGEDADQLRGLEGDDTLSGGGGRDLLIGGDGADRLRGGSGRDRLFGGTGRDRLFGGTGRDRLFGGAGRDRLNGQGGADLLRGGDGDDTLRGGTGDDRLIAGRGEDLLLGASGDDTLKGQGEDDLLRGGTGDDQLWGQAGKDRLLGQGGNDLLRGGGGRDVLIGGSGNDRLYGDAGDDRLTGGKGRDRFVFGEDHGDDYIADFNPDQDQIRFAITGISFDDLEIRAADDGVEIDTGTGTILLDGLDPEDLTPEHFLFS</sequence>
<dbReference type="PROSITE" id="PS00330">
    <property type="entry name" value="HEMOLYSIN_CALCIUM"/>
    <property type="match status" value="6"/>
</dbReference>
<keyword evidence="7" id="KW-0472">Membrane</keyword>
<dbReference type="InterPro" id="IPR018511">
    <property type="entry name" value="Hemolysin-typ_Ca-bd_CS"/>
</dbReference>
<evidence type="ECO:0000256" key="5">
    <source>
        <dbReference type="ARBA" id="ARBA00022737"/>
    </source>
</evidence>
<dbReference type="GO" id="GO:0090729">
    <property type="term" value="F:toxin activity"/>
    <property type="evidence" value="ECO:0007669"/>
    <property type="project" value="UniProtKB-KW"/>
</dbReference>
<dbReference type="EMBL" id="SMFP01000021">
    <property type="protein sequence ID" value="TDE34259.1"/>
    <property type="molecule type" value="Genomic_DNA"/>
</dbReference>
<dbReference type="Proteomes" id="UP000294662">
    <property type="component" value="Unassembled WGS sequence"/>
</dbReference>
<dbReference type="InterPro" id="IPR011049">
    <property type="entry name" value="Serralysin-like_metalloprot_C"/>
</dbReference>
<keyword evidence="6" id="KW-0843">Virulence</keyword>
<evidence type="ECO:0000256" key="8">
    <source>
        <dbReference type="SAM" id="MobiDB-lite"/>
    </source>
</evidence>